<evidence type="ECO:0000256" key="1">
    <source>
        <dbReference type="SAM" id="Phobius"/>
    </source>
</evidence>
<dbReference type="AlphaFoldDB" id="A0A937XDQ6"/>
<keyword evidence="1" id="KW-0472">Membrane</keyword>
<evidence type="ECO:0000313" key="3">
    <source>
        <dbReference type="EMBL" id="MBM3330364.1"/>
    </source>
</evidence>
<reference evidence="3" key="1">
    <citation type="submission" date="2019-03" db="EMBL/GenBank/DDBJ databases">
        <title>Lake Tanganyika Metagenome-Assembled Genomes (MAGs).</title>
        <authorList>
            <person name="Tran P."/>
        </authorList>
    </citation>
    <scope>NUCLEOTIDE SEQUENCE</scope>
    <source>
        <strain evidence="3">K_DeepCast_150m_m2_040</strain>
    </source>
</reference>
<comment type="caution">
    <text evidence="3">The sequence shown here is derived from an EMBL/GenBank/DDBJ whole genome shotgun (WGS) entry which is preliminary data.</text>
</comment>
<keyword evidence="1" id="KW-0812">Transmembrane</keyword>
<dbReference type="InterPro" id="IPR012495">
    <property type="entry name" value="TadE-like_dom"/>
</dbReference>
<dbReference type="EMBL" id="VGIR01000002">
    <property type="protein sequence ID" value="MBM3330364.1"/>
    <property type="molecule type" value="Genomic_DNA"/>
</dbReference>
<feature type="domain" description="TadE-like" evidence="2">
    <location>
        <begin position="15"/>
        <end position="57"/>
    </location>
</feature>
<dbReference type="Proteomes" id="UP000779900">
    <property type="component" value="Unassembled WGS sequence"/>
</dbReference>
<protein>
    <submittedName>
        <fullName evidence="3">Pilus assembly protein</fullName>
    </submittedName>
</protein>
<organism evidence="3 4">
    <name type="scientific">candidate division WOR-3 bacterium</name>
    <dbReference type="NCBI Taxonomy" id="2052148"/>
    <lineage>
        <taxon>Bacteria</taxon>
        <taxon>Bacteria division WOR-3</taxon>
    </lineage>
</organism>
<evidence type="ECO:0000313" key="4">
    <source>
        <dbReference type="Proteomes" id="UP000779900"/>
    </source>
</evidence>
<feature type="transmembrane region" description="Helical" evidence="1">
    <location>
        <begin position="21"/>
        <end position="42"/>
    </location>
</feature>
<name>A0A937XDQ6_UNCW3</name>
<proteinExistence type="predicted"/>
<accession>A0A937XDQ6</accession>
<dbReference type="Pfam" id="PF07811">
    <property type="entry name" value="TadE"/>
    <property type="match status" value="1"/>
</dbReference>
<evidence type="ECO:0000259" key="2">
    <source>
        <dbReference type="Pfam" id="PF07811"/>
    </source>
</evidence>
<keyword evidence="1" id="KW-1133">Transmembrane helix</keyword>
<gene>
    <name evidence="3" type="ORF">FJY68_00775</name>
</gene>
<sequence length="210" mass="22964">MGGARLRRLHRDTSGQALLETVVAFPVLLFFMLVVMELSLLYNAKQLANYAAFCAARTAAVNGVSATGKTHFAAAMAMSPLSSATNVNANEILLDYGLTNPTQTVAAICSIPGFQGDNDKWLARLANAYLRTGAPSFAVANYGTRKNVTANVTYVYRCSFWPFGIVWGQSAITTYYNSLPAIIKPFATFVNTWRWNIVIHGRAVTDYWSS</sequence>